<dbReference type="PANTHER" id="PTHR44846">
    <property type="entry name" value="MANNOSYL-D-GLYCERATE TRANSPORT/METABOLISM SYSTEM REPRESSOR MNGR-RELATED"/>
    <property type="match status" value="1"/>
</dbReference>
<dbReference type="SUPFAM" id="SSF46785">
    <property type="entry name" value="Winged helix' DNA-binding domain"/>
    <property type="match status" value="1"/>
</dbReference>
<dbReference type="InterPro" id="IPR011663">
    <property type="entry name" value="UTRA"/>
</dbReference>
<dbReference type="Proteomes" id="UP000051568">
    <property type="component" value="Unassembled WGS sequence"/>
</dbReference>
<dbReference type="STRING" id="319652.IV80_GL001806"/>
<evidence type="ECO:0000313" key="5">
    <source>
        <dbReference type="EMBL" id="KRN65525.1"/>
    </source>
</evidence>
<name>A0A0R2IRZ1_9LACO</name>
<dbReference type="AlphaFoldDB" id="A0A0R2IRZ1"/>
<organism evidence="5 6">
    <name type="scientific">Pediococcus cellicola</name>
    <dbReference type="NCBI Taxonomy" id="319652"/>
    <lineage>
        <taxon>Bacteria</taxon>
        <taxon>Bacillati</taxon>
        <taxon>Bacillota</taxon>
        <taxon>Bacilli</taxon>
        <taxon>Lactobacillales</taxon>
        <taxon>Lactobacillaceae</taxon>
        <taxon>Pediococcus</taxon>
    </lineage>
</organism>
<dbReference type="Gene3D" id="3.40.1410.10">
    <property type="entry name" value="Chorismate lyase-like"/>
    <property type="match status" value="1"/>
</dbReference>
<dbReference type="CDD" id="cd07377">
    <property type="entry name" value="WHTH_GntR"/>
    <property type="match status" value="1"/>
</dbReference>
<protein>
    <recommendedName>
        <fullName evidence="4">HTH gntR-type domain-containing protein</fullName>
    </recommendedName>
</protein>
<reference evidence="5 6" key="1">
    <citation type="journal article" date="2015" name="Genome Announc.">
        <title>Expanding the biotechnology potential of lactobacilli through comparative genomics of 213 strains and associated genera.</title>
        <authorList>
            <person name="Sun Z."/>
            <person name="Harris H.M."/>
            <person name="McCann A."/>
            <person name="Guo C."/>
            <person name="Argimon S."/>
            <person name="Zhang W."/>
            <person name="Yang X."/>
            <person name="Jeffery I.B."/>
            <person name="Cooney J.C."/>
            <person name="Kagawa T.F."/>
            <person name="Liu W."/>
            <person name="Song Y."/>
            <person name="Salvetti E."/>
            <person name="Wrobel A."/>
            <person name="Rasinkangas P."/>
            <person name="Parkhill J."/>
            <person name="Rea M.C."/>
            <person name="O'Sullivan O."/>
            <person name="Ritari J."/>
            <person name="Douillard F.P."/>
            <person name="Paul Ross R."/>
            <person name="Yang R."/>
            <person name="Briner A.E."/>
            <person name="Felis G.E."/>
            <person name="de Vos W.M."/>
            <person name="Barrangou R."/>
            <person name="Klaenhammer T.R."/>
            <person name="Caufield P.W."/>
            <person name="Cui Y."/>
            <person name="Zhang H."/>
            <person name="O'Toole P.W."/>
        </authorList>
    </citation>
    <scope>NUCLEOTIDE SEQUENCE [LARGE SCALE GENOMIC DNA]</scope>
    <source>
        <strain evidence="5 6">DSM 17757</strain>
    </source>
</reference>
<dbReference type="InterPro" id="IPR028978">
    <property type="entry name" value="Chorismate_lyase_/UTRA_dom_sf"/>
</dbReference>
<dbReference type="SUPFAM" id="SSF64288">
    <property type="entry name" value="Chorismate lyase-like"/>
    <property type="match status" value="1"/>
</dbReference>
<evidence type="ECO:0000256" key="3">
    <source>
        <dbReference type="ARBA" id="ARBA00023163"/>
    </source>
</evidence>
<dbReference type="Pfam" id="PF00392">
    <property type="entry name" value="GntR"/>
    <property type="match status" value="1"/>
</dbReference>
<evidence type="ECO:0000256" key="2">
    <source>
        <dbReference type="ARBA" id="ARBA00023125"/>
    </source>
</evidence>
<dbReference type="PROSITE" id="PS50949">
    <property type="entry name" value="HTH_GNTR"/>
    <property type="match status" value="1"/>
</dbReference>
<dbReference type="SMART" id="SM00345">
    <property type="entry name" value="HTH_GNTR"/>
    <property type="match status" value="1"/>
</dbReference>
<dbReference type="InterPro" id="IPR036388">
    <property type="entry name" value="WH-like_DNA-bd_sf"/>
</dbReference>
<dbReference type="GO" id="GO:0045892">
    <property type="term" value="P:negative regulation of DNA-templated transcription"/>
    <property type="evidence" value="ECO:0007669"/>
    <property type="project" value="TreeGrafter"/>
</dbReference>
<dbReference type="Gene3D" id="1.10.10.10">
    <property type="entry name" value="Winged helix-like DNA-binding domain superfamily/Winged helix DNA-binding domain"/>
    <property type="match status" value="1"/>
</dbReference>
<feature type="domain" description="HTH gntR-type" evidence="4">
    <location>
        <begin position="3"/>
        <end position="71"/>
    </location>
</feature>
<dbReference type="InterPro" id="IPR000524">
    <property type="entry name" value="Tscrpt_reg_HTH_GntR"/>
</dbReference>
<dbReference type="GO" id="GO:0003700">
    <property type="term" value="F:DNA-binding transcription factor activity"/>
    <property type="evidence" value="ECO:0007669"/>
    <property type="project" value="InterPro"/>
</dbReference>
<dbReference type="SMART" id="SM00866">
    <property type="entry name" value="UTRA"/>
    <property type="match status" value="1"/>
</dbReference>
<proteinExistence type="predicted"/>
<gene>
    <name evidence="5" type="ORF">IV80_GL001806</name>
</gene>
<dbReference type="PANTHER" id="PTHR44846:SF1">
    <property type="entry name" value="MANNOSYL-D-GLYCERATE TRANSPORT_METABOLISM SYSTEM REPRESSOR MNGR-RELATED"/>
    <property type="match status" value="1"/>
</dbReference>
<dbReference type="PRINTS" id="PR00035">
    <property type="entry name" value="HTHGNTR"/>
</dbReference>
<comment type="caution">
    <text evidence="5">The sequence shown here is derived from an EMBL/GenBank/DDBJ whole genome shotgun (WGS) entry which is preliminary data.</text>
</comment>
<keyword evidence="2" id="KW-0238">DNA-binding</keyword>
<dbReference type="Pfam" id="PF07702">
    <property type="entry name" value="UTRA"/>
    <property type="match status" value="1"/>
</dbReference>
<dbReference type="GO" id="GO:0003677">
    <property type="term" value="F:DNA binding"/>
    <property type="evidence" value="ECO:0007669"/>
    <property type="project" value="UniProtKB-KW"/>
</dbReference>
<sequence>MLKPLYEQLADSLYKDIRNNNYPIGTKLPTEKELHLSTGMSRSTVRKALELLVKANLVVKIHGKGTFVSGTKKTDNDIAHFTSLTENLAEMGKAVHSKVVNYQLVTPTEAQCAFFNISPTEQLVEIERLRYLDDQPFCIDTSWFTTTYKSLLYQDLTGSLYALLRDKYKVTPSAGRKTFAITYASPNAAFLLDVKPNTALMLVEDSVYDEHQKPLHLSNQQIRSDRYKYGISQKSLLR</sequence>
<keyword evidence="1" id="KW-0805">Transcription regulation</keyword>
<evidence type="ECO:0000256" key="1">
    <source>
        <dbReference type="ARBA" id="ARBA00023015"/>
    </source>
</evidence>
<dbReference type="EMBL" id="JQBR01000008">
    <property type="protein sequence ID" value="KRN65525.1"/>
    <property type="molecule type" value="Genomic_DNA"/>
</dbReference>
<evidence type="ECO:0000259" key="4">
    <source>
        <dbReference type="PROSITE" id="PS50949"/>
    </source>
</evidence>
<accession>A0A0R2IRZ1</accession>
<keyword evidence="6" id="KW-1185">Reference proteome</keyword>
<dbReference type="PATRIC" id="fig|319652.3.peg.1833"/>
<evidence type="ECO:0000313" key="6">
    <source>
        <dbReference type="Proteomes" id="UP000051568"/>
    </source>
</evidence>
<dbReference type="InterPro" id="IPR050679">
    <property type="entry name" value="Bact_HTH_transcr_reg"/>
</dbReference>
<dbReference type="InterPro" id="IPR036390">
    <property type="entry name" value="WH_DNA-bd_sf"/>
</dbReference>
<keyword evidence="3" id="KW-0804">Transcription</keyword>